<dbReference type="InterPro" id="IPR011990">
    <property type="entry name" value="TPR-like_helical_dom_sf"/>
</dbReference>
<dbReference type="GO" id="GO:0015035">
    <property type="term" value="F:protein-disulfide reductase activity"/>
    <property type="evidence" value="ECO:0007669"/>
    <property type="project" value="UniProtKB-UniRule"/>
</dbReference>
<dbReference type="Pfam" id="PF14561">
    <property type="entry name" value="TPR_20"/>
    <property type="match status" value="1"/>
</dbReference>
<dbReference type="STRING" id="1122252.SAMN05660443_1843"/>
<evidence type="ECO:0000256" key="6">
    <source>
        <dbReference type="NCBIfam" id="TIGR01068"/>
    </source>
</evidence>
<dbReference type="OrthoDB" id="9790390at2"/>
<dbReference type="GO" id="GO:0005737">
    <property type="term" value="C:cytoplasm"/>
    <property type="evidence" value="ECO:0007669"/>
    <property type="project" value="TreeGrafter"/>
</dbReference>
<proteinExistence type="inferred from homology"/>
<evidence type="ECO:0000313" key="8">
    <source>
        <dbReference type="EMBL" id="SFC19728.1"/>
    </source>
</evidence>
<dbReference type="SUPFAM" id="SSF52833">
    <property type="entry name" value="Thioredoxin-like"/>
    <property type="match status" value="1"/>
</dbReference>
<dbReference type="PRINTS" id="PR00421">
    <property type="entry name" value="THIOREDOXIN"/>
</dbReference>
<dbReference type="GO" id="GO:0006950">
    <property type="term" value="P:response to stress"/>
    <property type="evidence" value="ECO:0007669"/>
    <property type="project" value="UniProtKB-ARBA"/>
</dbReference>
<evidence type="ECO:0000256" key="3">
    <source>
        <dbReference type="ARBA" id="ARBA00022982"/>
    </source>
</evidence>
<dbReference type="PROSITE" id="PS00194">
    <property type="entry name" value="THIOREDOXIN_1"/>
    <property type="match status" value="1"/>
</dbReference>
<dbReference type="InterPro" id="IPR017937">
    <property type="entry name" value="Thioredoxin_CS"/>
</dbReference>
<evidence type="ECO:0000313" key="9">
    <source>
        <dbReference type="Proteomes" id="UP000199058"/>
    </source>
</evidence>
<dbReference type="Pfam" id="PF00085">
    <property type="entry name" value="Thioredoxin"/>
    <property type="match status" value="1"/>
</dbReference>
<dbReference type="FunFam" id="3.40.30.10:FF:000001">
    <property type="entry name" value="Thioredoxin"/>
    <property type="match status" value="1"/>
</dbReference>
<dbReference type="InterPro" id="IPR005746">
    <property type="entry name" value="Thioredoxin"/>
</dbReference>
<feature type="domain" description="Thioredoxin" evidence="7">
    <location>
        <begin position="1"/>
        <end position="113"/>
    </location>
</feature>
<dbReference type="Gene3D" id="1.25.40.10">
    <property type="entry name" value="Tetratricopeptide repeat domain"/>
    <property type="match status" value="2"/>
</dbReference>
<dbReference type="AlphaFoldDB" id="A0A1I1HCL4"/>
<dbReference type="InterPro" id="IPR013766">
    <property type="entry name" value="Thioredoxin_domain"/>
</dbReference>
<evidence type="ECO:0000256" key="2">
    <source>
        <dbReference type="ARBA" id="ARBA00022448"/>
    </source>
</evidence>
<dbReference type="Gene3D" id="3.40.30.10">
    <property type="entry name" value="Glutaredoxin"/>
    <property type="match status" value="1"/>
</dbReference>
<keyword evidence="4" id="KW-1015">Disulfide bond</keyword>
<organism evidence="8 9">
    <name type="scientific">Marinospirillum celere</name>
    <dbReference type="NCBI Taxonomy" id="1122252"/>
    <lineage>
        <taxon>Bacteria</taxon>
        <taxon>Pseudomonadati</taxon>
        <taxon>Pseudomonadota</taxon>
        <taxon>Gammaproteobacteria</taxon>
        <taxon>Oceanospirillales</taxon>
        <taxon>Oceanospirillaceae</taxon>
        <taxon>Marinospirillum</taxon>
    </lineage>
</organism>
<dbReference type="RefSeq" id="WP_091962400.1">
    <property type="nucleotide sequence ID" value="NZ_FOLH01000003.1"/>
</dbReference>
<dbReference type="InterPro" id="IPR036249">
    <property type="entry name" value="Thioredoxin-like_sf"/>
</dbReference>
<keyword evidence="5" id="KW-0676">Redox-active center</keyword>
<keyword evidence="9" id="KW-1185">Reference proteome</keyword>
<evidence type="ECO:0000256" key="1">
    <source>
        <dbReference type="ARBA" id="ARBA00008987"/>
    </source>
</evidence>
<gene>
    <name evidence="8" type="ORF">SAMN05660443_1843</name>
</gene>
<dbReference type="PROSITE" id="PS51352">
    <property type="entry name" value="THIOREDOXIN_2"/>
    <property type="match status" value="1"/>
</dbReference>
<comment type="similarity">
    <text evidence="1">Belongs to the thioredoxin family.</text>
</comment>
<evidence type="ECO:0000256" key="5">
    <source>
        <dbReference type="ARBA" id="ARBA00023284"/>
    </source>
</evidence>
<dbReference type="PANTHER" id="PTHR45663:SF11">
    <property type="entry name" value="GEO12009P1"/>
    <property type="match status" value="1"/>
</dbReference>
<name>A0A1I1HCL4_9GAMM</name>
<keyword evidence="2" id="KW-0813">Transport</keyword>
<dbReference type="EMBL" id="FOLH01000003">
    <property type="protein sequence ID" value="SFC19728.1"/>
    <property type="molecule type" value="Genomic_DNA"/>
</dbReference>
<keyword evidence="3" id="KW-0249">Electron transport</keyword>
<reference evidence="8 9" key="1">
    <citation type="submission" date="2016-10" db="EMBL/GenBank/DDBJ databases">
        <authorList>
            <person name="de Groot N.N."/>
        </authorList>
    </citation>
    <scope>NUCLEOTIDE SEQUENCE [LARGE SCALE GENOMIC DNA]</scope>
    <source>
        <strain evidence="8 9">DSM 18438</strain>
    </source>
</reference>
<dbReference type="NCBIfam" id="TIGR01068">
    <property type="entry name" value="thioredoxin"/>
    <property type="match status" value="1"/>
</dbReference>
<accession>A0A1I1HCL4</accession>
<dbReference type="Pfam" id="PF14559">
    <property type="entry name" value="TPR_19"/>
    <property type="match status" value="1"/>
</dbReference>
<protein>
    <recommendedName>
        <fullName evidence="6">Thioredoxin</fullName>
    </recommendedName>
</protein>
<dbReference type="PANTHER" id="PTHR45663">
    <property type="entry name" value="GEO12009P1"/>
    <property type="match status" value="1"/>
</dbReference>
<dbReference type="CDD" id="cd02956">
    <property type="entry name" value="ybbN"/>
    <property type="match status" value="1"/>
</dbReference>
<dbReference type="Proteomes" id="UP000199058">
    <property type="component" value="Unassembled WGS sequence"/>
</dbReference>
<dbReference type="SUPFAM" id="SSF48452">
    <property type="entry name" value="TPR-like"/>
    <property type="match status" value="1"/>
</dbReference>
<evidence type="ECO:0000259" key="7">
    <source>
        <dbReference type="PROSITE" id="PS51352"/>
    </source>
</evidence>
<sequence>MSNSPYIIDITIENFQQVILEGSMQQPVLIDFWAEWCAPCKQLLPILTKLAEEYQGQFILAKVNIEEQQELAAQFQVRSVPTVMLVSQGQLVDQFNGAKPESEVRAFLEPHLTNPVDQIKEQIAQLIGAEQLDQALMLLQQVVSQLPEDYELQIQMARVLLQKGQAADAKAVLENLPETEKGRPEVKGLMSGLNFAERAPSAEQLAAVADRDDSEARYLKALDALVKADYDRAIDLLMAIMREDRSYDEGVAHKTLLEVFTLLGESNPLVVQSRRKLFTLMY</sequence>
<evidence type="ECO:0000256" key="4">
    <source>
        <dbReference type="ARBA" id="ARBA00023157"/>
    </source>
</evidence>